<dbReference type="Proteomes" id="UP000199495">
    <property type="component" value="Unassembled WGS sequence"/>
</dbReference>
<reference evidence="1 2" key="1">
    <citation type="submission" date="2016-10" db="EMBL/GenBank/DDBJ databases">
        <authorList>
            <person name="de Groot N.N."/>
        </authorList>
    </citation>
    <scope>NUCLEOTIDE SEQUENCE [LARGE SCALE GENOMIC DNA]</scope>
    <source>
        <strain evidence="1 2">CGMCC 1.10267</strain>
    </source>
</reference>
<name>A0A1G7Y595_9HYPH</name>
<dbReference type="OrthoDB" id="7960576at2"/>
<proteinExistence type="predicted"/>
<gene>
    <name evidence="1" type="ORF">SAMN04487974_11260</name>
</gene>
<keyword evidence="2" id="KW-1185">Reference proteome</keyword>
<dbReference type="AlphaFoldDB" id="A0A1G7Y595"/>
<evidence type="ECO:0000313" key="1">
    <source>
        <dbReference type="EMBL" id="SDG91584.1"/>
    </source>
</evidence>
<evidence type="ECO:0000313" key="2">
    <source>
        <dbReference type="Proteomes" id="UP000199495"/>
    </source>
</evidence>
<dbReference type="RefSeq" id="WP_143009411.1">
    <property type="nucleotide sequence ID" value="NZ_FNCS01000012.1"/>
</dbReference>
<sequence>MSQFRAFTGSETQGTIVVRVLDSPEGPRAFIRQVSDPADVAEDTIEQSEEMPVEEALALARNKAANMDGGAEIVIDLGPDAKWDDHWGRLD</sequence>
<organism evidence="1 2">
    <name type="scientific">Pelagibacterium luteolum</name>
    <dbReference type="NCBI Taxonomy" id="440168"/>
    <lineage>
        <taxon>Bacteria</taxon>
        <taxon>Pseudomonadati</taxon>
        <taxon>Pseudomonadota</taxon>
        <taxon>Alphaproteobacteria</taxon>
        <taxon>Hyphomicrobiales</taxon>
        <taxon>Devosiaceae</taxon>
        <taxon>Pelagibacterium</taxon>
    </lineage>
</organism>
<accession>A0A1G7Y595</accession>
<dbReference type="STRING" id="440168.SAMN04487974_11260"/>
<protein>
    <submittedName>
        <fullName evidence="1">Uncharacterized protein</fullName>
    </submittedName>
</protein>
<dbReference type="EMBL" id="FNCS01000012">
    <property type="protein sequence ID" value="SDG91584.1"/>
    <property type="molecule type" value="Genomic_DNA"/>
</dbReference>